<feature type="transmembrane region" description="Helical" evidence="1">
    <location>
        <begin position="55"/>
        <end position="72"/>
    </location>
</feature>
<feature type="transmembrane region" description="Helical" evidence="1">
    <location>
        <begin position="79"/>
        <end position="100"/>
    </location>
</feature>
<reference evidence="3" key="2">
    <citation type="submission" date="2020-10" db="UniProtKB">
        <authorList>
            <consortium name="WormBaseParasite"/>
        </authorList>
    </citation>
    <scope>IDENTIFICATION</scope>
</reference>
<name>A0A7E4VN40_PANRE</name>
<dbReference type="AlphaFoldDB" id="A0A7E4VN40"/>
<evidence type="ECO:0000313" key="3">
    <source>
        <dbReference type="WBParaSite" id="Pan_g22940.t1"/>
    </source>
</evidence>
<keyword evidence="2" id="KW-1185">Reference proteome</keyword>
<proteinExistence type="predicted"/>
<accession>A0A7E4VN40</accession>
<keyword evidence="1" id="KW-1133">Transmembrane helix</keyword>
<organism evidence="2 3">
    <name type="scientific">Panagrellus redivivus</name>
    <name type="common">Microworm</name>
    <dbReference type="NCBI Taxonomy" id="6233"/>
    <lineage>
        <taxon>Eukaryota</taxon>
        <taxon>Metazoa</taxon>
        <taxon>Ecdysozoa</taxon>
        <taxon>Nematoda</taxon>
        <taxon>Chromadorea</taxon>
        <taxon>Rhabditida</taxon>
        <taxon>Tylenchina</taxon>
        <taxon>Panagrolaimomorpha</taxon>
        <taxon>Panagrolaimoidea</taxon>
        <taxon>Panagrolaimidae</taxon>
        <taxon>Panagrellus</taxon>
    </lineage>
</organism>
<feature type="transmembrane region" description="Helical" evidence="1">
    <location>
        <begin position="200"/>
        <end position="224"/>
    </location>
</feature>
<evidence type="ECO:0000256" key="1">
    <source>
        <dbReference type="SAM" id="Phobius"/>
    </source>
</evidence>
<keyword evidence="1" id="KW-0812">Transmembrane</keyword>
<evidence type="ECO:0000313" key="2">
    <source>
        <dbReference type="Proteomes" id="UP000492821"/>
    </source>
</evidence>
<feature type="transmembrane region" description="Helical" evidence="1">
    <location>
        <begin position="112"/>
        <end position="133"/>
    </location>
</feature>
<keyword evidence="1" id="KW-0472">Membrane</keyword>
<sequence length="327" mass="38033">METEADEPIFVLVSPHKFYNNKYVQFVEKHGPLILTIQLLGCIIAFYFICKENIWHWYLPPFAFYSFVYLFGRSLTGKLFITVQIILAHLFIPCSYYLAILTSINYKFLTGFVPLTFAVYFSLLIYAVVLQIVHRRHYTNDLSTPKSVSSLNNRDFCAAVLWVTSFTTKVPISVALYYLFPSYIHHSPLNHPELIYEVTTWISCISLVSGLALVGVSICCYFHFNYMRKSNKTTNDAIQYDVDGRAWHCYYLKATPIELIGEHYEAIMNSETDSDSSIDSSEERLELSMELRQKRSRVHFTDSKDQSFQIDSLTQSLKKRARLTRRK</sequence>
<feature type="transmembrane region" description="Helical" evidence="1">
    <location>
        <begin position="156"/>
        <end position="180"/>
    </location>
</feature>
<feature type="transmembrane region" description="Helical" evidence="1">
    <location>
        <begin position="31"/>
        <end position="49"/>
    </location>
</feature>
<dbReference type="WBParaSite" id="Pan_g22940.t1">
    <property type="protein sequence ID" value="Pan_g22940.t1"/>
    <property type="gene ID" value="Pan_g22940"/>
</dbReference>
<protein>
    <submittedName>
        <fullName evidence="3">Uncharacterized protein</fullName>
    </submittedName>
</protein>
<dbReference type="Proteomes" id="UP000492821">
    <property type="component" value="Unassembled WGS sequence"/>
</dbReference>
<reference evidence="2" key="1">
    <citation type="journal article" date="2013" name="Genetics">
        <title>The draft genome and transcriptome of Panagrellus redivivus are shaped by the harsh demands of a free-living lifestyle.</title>
        <authorList>
            <person name="Srinivasan J."/>
            <person name="Dillman A.R."/>
            <person name="Macchietto M.G."/>
            <person name="Heikkinen L."/>
            <person name="Lakso M."/>
            <person name="Fracchia K.M."/>
            <person name="Antoshechkin I."/>
            <person name="Mortazavi A."/>
            <person name="Wong G."/>
            <person name="Sternberg P.W."/>
        </authorList>
    </citation>
    <scope>NUCLEOTIDE SEQUENCE [LARGE SCALE GENOMIC DNA]</scope>
    <source>
        <strain evidence="2">MT8872</strain>
    </source>
</reference>